<dbReference type="EC" id="2.5.1.39" evidence="10"/>
<dbReference type="GO" id="GO:0005743">
    <property type="term" value="C:mitochondrial inner membrane"/>
    <property type="evidence" value="ECO:0007669"/>
    <property type="project" value="UniProtKB-SubCell"/>
</dbReference>
<keyword evidence="10" id="KW-0414">Isoprene biosynthesis</keyword>
<accession>A0A1D2VKQ8</accession>
<evidence type="ECO:0000256" key="8">
    <source>
        <dbReference type="ARBA" id="ARBA00052313"/>
    </source>
</evidence>
<keyword evidence="5 10" id="KW-0812">Transmembrane</keyword>
<dbReference type="InterPro" id="IPR039653">
    <property type="entry name" value="Prenyltransferase"/>
</dbReference>
<keyword evidence="4 10" id="KW-0808">Transferase</keyword>
<dbReference type="InParanoid" id="A0A1D2VKQ8"/>
<comment type="catalytic activity">
    <reaction evidence="8 10">
        <text>an all-trans-polyprenyl diphosphate + 4-hydroxybenzoate = a 4-hydroxy-3-(all-trans-polyprenyl)benzoate + diphosphate</text>
        <dbReference type="Rhea" id="RHEA:44504"/>
        <dbReference type="Rhea" id="RHEA-COMP:9514"/>
        <dbReference type="Rhea" id="RHEA-COMP:9564"/>
        <dbReference type="ChEBI" id="CHEBI:17879"/>
        <dbReference type="ChEBI" id="CHEBI:33019"/>
        <dbReference type="ChEBI" id="CHEBI:58914"/>
        <dbReference type="ChEBI" id="CHEBI:78396"/>
        <dbReference type="EC" id="2.5.1.39"/>
    </reaction>
</comment>
<comment type="pathway">
    <text evidence="10">Cofactor biosynthesis; ubiquinone biosynthesis.</text>
</comment>
<evidence type="ECO:0000256" key="6">
    <source>
        <dbReference type="ARBA" id="ARBA00022989"/>
    </source>
</evidence>
<comment type="similarity">
    <text evidence="3 10">Belongs to the UbiA prenyltransferase family.</text>
</comment>
<dbReference type="GO" id="GO:0008299">
    <property type="term" value="P:isoprenoid biosynthetic process"/>
    <property type="evidence" value="ECO:0007669"/>
    <property type="project" value="UniProtKB-UniRule"/>
</dbReference>
<evidence type="ECO:0000256" key="1">
    <source>
        <dbReference type="ARBA" id="ARBA00001946"/>
    </source>
</evidence>
<dbReference type="Gene3D" id="1.20.120.1780">
    <property type="entry name" value="UbiA prenyltransferase"/>
    <property type="match status" value="1"/>
</dbReference>
<evidence type="ECO:0000256" key="5">
    <source>
        <dbReference type="ARBA" id="ARBA00022692"/>
    </source>
</evidence>
<dbReference type="GO" id="GO:0006744">
    <property type="term" value="P:ubiquinone biosynthetic process"/>
    <property type="evidence" value="ECO:0007669"/>
    <property type="project" value="UniProtKB-UniRule"/>
</dbReference>
<evidence type="ECO:0000256" key="9">
    <source>
        <dbReference type="ARBA" id="ARBA00058997"/>
    </source>
</evidence>
<feature type="transmembrane region" description="Helical" evidence="10">
    <location>
        <begin position="204"/>
        <end position="221"/>
    </location>
</feature>
<evidence type="ECO:0000256" key="7">
    <source>
        <dbReference type="ARBA" id="ARBA00023136"/>
    </source>
</evidence>
<keyword evidence="12" id="KW-1185">Reference proteome</keyword>
<dbReference type="GO" id="GO:0008412">
    <property type="term" value="F:4-hydroxybenzoate polyprenyltransferase activity"/>
    <property type="evidence" value="ECO:0007669"/>
    <property type="project" value="UniProtKB-EC"/>
</dbReference>
<comment type="cofactor">
    <cofactor evidence="1 10">
        <name>Mg(2+)</name>
        <dbReference type="ChEBI" id="CHEBI:18420"/>
    </cofactor>
</comment>
<dbReference type="GeneID" id="30963995"/>
<keyword evidence="6 10" id="KW-1133">Transmembrane helix</keyword>
<dbReference type="InterPro" id="IPR044878">
    <property type="entry name" value="UbiA_sf"/>
</dbReference>
<dbReference type="InterPro" id="IPR000537">
    <property type="entry name" value="UbiA_prenyltransferase"/>
</dbReference>
<keyword evidence="10" id="KW-0999">Mitochondrion inner membrane</keyword>
<evidence type="ECO:0000256" key="4">
    <source>
        <dbReference type="ARBA" id="ARBA00022679"/>
    </source>
</evidence>
<evidence type="ECO:0000313" key="12">
    <source>
        <dbReference type="Proteomes" id="UP000095038"/>
    </source>
</evidence>
<evidence type="ECO:0000313" key="11">
    <source>
        <dbReference type="EMBL" id="ODV62189.1"/>
    </source>
</evidence>
<dbReference type="UniPathway" id="UPA00232"/>
<dbReference type="Proteomes" id="UP000095038">
    <property type="component" value="Unassembled WGS sequence"/>
</dbReference>
<dbReference type="AlphaFoldDB" id="A0A1D2VKQ8"/>
<feature type="transmembrane region" description="Helical" evidence="10">
    <location>
        <begin position="230"/>
        <end position="250"/>
    </location>
</feature>
<dbReference type="FunFam" id="1.20.120.1780:FF:000001">
    <property type="entry name" value="4-hydroxybenzoate octaprenyltransferase"/>
    <property type="match status" value="1"/>
</dbReference>
<protein>
    <recommendedName>
        <fullName evidence="10">4-hydroxybenzoate polyprenyltransferase, mitochondrial</fullName>
        <shortName evidence="10">4-HB polyprenyltransferase</shortName>
        <ecNumber evidence="10">2.5.1.39</ecNumber>
    </recommendedName>
    <alternativeName>
        <fullName evidence="10">4-hydroxybenzoate hexaprenyltransferase</fullName>
    </alternativeName>
    <alternativeName>
        <fullName evidence="10">Para-hydroxybenzoate--polyprenyltransferase</fullName>
        <shortName evidence="10">PHB:PPT</shortName>
        <shortName evidence="10">PHB:polyprenyltransferase</shortName>
    </alternativeName>
</protein>
<dbReference type="PANTHER" id="PTHR11048:SF28">
    <property type="entry name" value="4-HYDROXYBENZOATE POLYPRENYLTRANSFERASE, MITOCHONDRIAL"/>
    <property type="match status" value="1"/>
</dbReference>
<dbReference type="OrthoDB" id="18170at2759"/>
<dbReference type="EMBL" id="KV454477">
    <property type="protein sequence ID" value="ODV62189.1"/>
    <property type="molecule type" value="Genomic_DNA"/>
</dbReference>
<comment type="function">
    <text evidence="9 10">Catalyzes the prenylation of para-hydroxybenzoate (PHB) with an all-trans polyprenyl group. Mediates the second step in the final reaction sequence of coenzyme Q (CoQ) biosynthesis, which is the condensation of the polyisoprenoid side chain with PHB, generating the first membrane-bound Q intermediate.</text>
</comment>
<keyword evidence="10" id="KW-0831">Ubiquinone biosynthesis</keyword>
<keyword evidence="10" id="KW-0496">Mitochondrion</keyword>
<evidence type="ECO:0000256" key="2">
    <source>
        <dbReference type="ARBA" id="ARBA00004292"/>
    </source>
</evidence>
<dbReference type="RefSeq" id="XP_020048496.1">
    <property type="nucleotide sequence ID" value="XM_020190359.1"/>
</dbReference>
<gene>
    <name evidence="10" type="primary">COQ2</name>
    <name evidence="11" type="ORF">ASCRUDRAFT_32420</name>
</gene>
<dbReference type="HAMAP" id="MF_01635">
    <property type="entry name" value="UbiA"/>
    <property type="match status" value="1"/>
</dbReference>
<dbReference type="Pfam" id="PF01040">
    <property type="entry name" value="UbiA"/>
    <property type="match status" value="1"/>
</dbReference>
<reference evidence="12" key="1">
    <citation type="submission" date="2016-05" db="EMBL/GenBank/DDBJ databases">
        <title>Comparative genomics of biotechnologically important yeasts.</title>
        <authorList>
            <consortium name="DOE Joint Genome Institute"/>
            <person name="Riley R."/>
            <person name="Haridas S."/>
            <person name="Wolfe K.H."/>
            <person name="Lopes M.R."/>
            <person name="Hittinger C.T."/>
            <person name="Goker M."/>
            <person name="Salamov A."/>
            <person name="Wisecaver J."/>
            <person name="Long T.M."/>
            <person name="Aerts A.L."/>
            <person name="Barry K."/>
            <person name="Choi C."/>
            <person name="Clum A."/>
            <person name="Coughlan A.Y."/>
            <person name="Deshpande S."/>
            <person name="Douglass A.P."/>
            <person name="Hanson S.J."/>
            <person name="Klenk H.-P."/>
            <person name="Labutti K."/>
            <person name="Lapidus A."/>
            <person name="Lindquist E."/>
            <person name="Lipzen A."/>
            <person name="Meier-Kolthoff J.P."/>
            <person name="Ohm R.A."/>
            <person name="Otillar R.P."/>
            <person name="Pangilinan J."/>
            <person name="Peng Y."/>
            <person name="Rokas A."/>
            <person name="Rosa C.A."/>
            <person name="Scheuner C."/>
            <person name="Sibirny A.A."/>
            <person name="Slot J.C."/>
            <person name="Stielow J.B."/>
            <person name="Sun H."/>
            <person name="Kurtzman C.P."/>
            <person name="Blackwell M."/>
            <person name="Grigoriev I.V."/>
            <person name="Jeffries T.W."/>
        </authorList>
    </citation>
    <scope>NUCLEOTIDE SEQUENCE [LARGE SCALE GENOMIC DNA]</scope>
    <source>
        <strain evidence="12">DSM 1968</strain>
    </source>
</reference>
<dbReference type="Gene3D" id="1.10.357.140">
    <property type="entry name" value="UbiA prenyltransferase"/>
    <property type="match status" value="1"/>
</dbReference>
<keyword evidence="7 10" id="KW-0472">Membrane</keyword>
<name>A0A1D2VKQ8_9ASCO</name>
<feature type="transmembrane region" description="Helical" evidence="10">
    <location>
        <begin position="309"/>
        <end position="334"/>
    </location>
</feature>
<dbReference type="NCBIfam" id="TIGR01474">
    <property type="entry name" value="ubiA_proteo"/>
    <property type="match status" value="1"/>
</dbReference>
<comment type="subcellular location">
    <subcellularLocation>
        <location evidence="2 10">Mitochondrion inner membrane</location>
        <topology evidence="2 10">Multi-pass membrane protein</topology>
        <orientation evidence="2 10">Matrix side</orientation>
    </subcellularLocation>
</comment>
<organism evidence="11 12">
    <name type="scientific">Ascoidea rubescens DSM 1968</name>
    <dbReference type="NCBI Taxonomy" id="1344418"/>
    <lineage>
        <taxon>Eukaryota</taxon>
        <taxon>Fungi</taxon>
        <taxon>Dikarya</taxon>
        <taxon>Ascomycota</taxon>
        <taxon>Saccharomycotina</taxon>
        <taxon>Saccharomycetes</taxon>
        <taxon>Ascoideaceae</taxon>
        <taxon>Ascoidea</taxon>
    </lineage>
</organism>
<dbReference type="PROSITE" id="PS00943">
    <property type="entry name" value="UBIA"/>
    <property type="match status" value="1"/>
</dbReference>
<dbReference type="PANTHER" id="PTHR11048">
    <property type="entry name" value="PRENYLTRANSFERASES"/>
    <property type="match status" value="1"/>
</dbReference>
<feature type="transmembrane region" description="Helical" evidence="10">
    <location>
        <begin position="354"/>
        <end position="375"/>
    </location>
</feature>
<evidence type="ECO:0000256" key="10">
    <source>
        <dbReference type="HAMAP-Rule" id="MF_03189"/>
    </source>
</evidence>
<dbReference type="FunCoup" id="A0A1D2VKQ8">
    <property type="interactions" value="360"/>
</dbReference>
<dbReference type="STRING" id="1344418.A0A1D2VKQ8"/>
<proteinExistence type="inferred from homology"/>
<dbReference type="InterPro" id="IPR030470">
    <property type="entry name" value="UbiA_prenylTrfase_CS"/>
</dbReference>
<sequence length="381" mass="42393">MNSSVSLSLFGLPLRSSFFSFRPLSSTLRYRPVVRNFRWLTSSANHKFARPAPAPAPNAFSLFTKEQIKAAKAARALALSPSWVSKLPEKWIPYAELMRLERPVGTWLLFLPSSWGIVMASYQAAIPLSQCAWMLGVFGIGSIVMRGAGCTINDICDRDFDNKVERTIERPLASKKVTVRQASVFLFTQLCVGLMVLLQLPFDCFLLGASSLAFVLTYPLFKRFTYYPQAVLSICNSWGTMLGFAAMGVWDWSTMVPLFFSSYLWTMVYDTIYAHQDKKFDVQAGVKSTALAWGNNSKKIFYSLSAAHLSLLAIAGINGAMGPGFFIGASVFGYRLLNSIKTVNLDYPKDCWKHFFASIASGQILLGGIILDYVLRLLGFI</sequence>
<dbReference type="CDD" id="cd13959">
    <property type="entry name" value="PT_UbiA_COQ2"/>
    <property type="match status" value="1"/>
</dbReference>
<dbReference type="FunFam" id="1.10.357.140:FF:000003">
    <property type="entry name" value="4-hydroxybenzoate polyprenyltransferase, mitochondrial"/>
    <property type="match status" value="1"/>
</dbReference>
<dbReference type="InterPro" id="IPR006370">
    <property type="entry name" value="HB_polyprenyltransferase-like"/>
</dbReference>
<evidence type="ECO:0000256" key="3">
    <source>
        <dbReference type="ARBA" id="ARBA00005985"/>
    </source>
</evidence>